<protein>
    <recommendedName>
        <fullName evidence="1">UPF0248 protein ENV88_05920</fullName>
    </recommendedName>
</protein>
<dbReference type="HAMAP" id="MF_01245">
    <property type="entry name" value="UPF0248"/>
    <property type="match status" value="1"/>
</dbReference>
<sequence>MKDFFSRVLWDSSLDREKVWVRYISRGSARGYEEFTGADVLRVARDGVVVSKGSAEKYIPYHRIVEIRYGGKEGRVIFLKSEGIYGFRP</sequence>
<accession>A0A7C3SPJ8</accession>
<organism evidence="3">
    <name type="scientific">Thermofilum pendens</name>
    <dbReference type="NCBI Taxonomy" id="2269"/>
    <lineage>
        <taxon>Archaea</taxon>
        <taxon>Thermoproteota</taxon>
        <taxon>Thermoprotei</taxon>
        <taxon>Thermofilales</taxon>
        <taxon>Thermofilaceae</taxon>
        <taxon>Thermofilum</taxon>
    </lineage>
</organism>
<evidence type="ECO:0000256" key="1">
    <source>
        <dbReference type="HAMAP-Rule" id="MF_01245"/>
    </source>
</evidence>
<name>A0A7C3SPJ8_THEPE</name>
<evidence type="ECO:0000313" key="3">
    <source>
        <dbReference type="EMBL" id="HGB25548.1"/>
    </source>
</evidence>
<dbReference type="InterPro" id="IPR007547">
    <property type="entry name" value="UPF0248"/>
</dbReference>
<comment type="similarity">
    <text evidence="1">Belongs to the UPF0248 family.</text>
</comment>
<gene>
    <name evidence="3" type="ORF">ENV88_05920</name>
</gene>
<dbReference type="EMBL" id="DTIB01000104">
    <property type="protein sequence ID" value="HGB25548.1"/>
    <property type="molecule type" value="Genomic_DNA"/>
</dbReference>
<dbReference type="AlphaFoldDB" id="A0A7C3SPJ8"/>
<comment type="caution">
    <text evidence="3">The sequence shown here is derived from an EMBL/GenBank/DDBJ whole genome shotgun (WGS) entry which is preliminary data.</text>
</comment>
<evidence type="ECO:0000259" key="2">
    <source>
        <dbReference type="Pfam" id="PF04457"/>
    </source>
</evidence>
<dbReference type="InterPro" id="IPR040459">
    <property type="entry name" value="MJ1316"/>
</dbReference>
<feature type="domain" description="MJ1316 RNA cyclic group end recognition" evidence="2">
    <location>
        <begin position="2"/>
        <end position="78"/>
    </location>
</feature>
<reference evidence="3" key="1">
    <citation type="journal article" date="2020" name="mSystems">
        <title>Genome- and Community-Level Interaction Insights into Carbon Utilization and Element Cycling Functions of Hydrothermarchaeota in Hydrothermal Sediment.</title>
        <authorList>
            <person name="Zhou Z."/>
            <person name="Liu Y."/>
            <person name="Xu W."/>
            <person name="Pan J."/>
            <person name="Luo Z.H."/>
            <person name="Li M."/>
        </authorList>
    </citation>
    <scope>NUCLEOTIDE SEQUENCE [LARGE SCALE GENOMIC DNA]</scope>
    <source>
        <strain evidence="3">SpSt-8</strain>
    </source>
</reference>
<dbReference type="Pfam" id="PF04457">
    <property type="entry name" value="MJ1316"/>
    <property type="match status" value="1"/>
</dbReference>
<proteinExistence type="inferred from homology"/>